<protein>
    <submittedName>
        <fullName evidence="1">Uncharacterized protein</fullName>
    </submittedName>
</protein>
<reference evidence="1" key="1">
    <citation type="submission" date="2014-12" db="EMBL/GenBank/DDBJ databases">
        <title>Insight into the proteome of Arion vulgaris.</title>
        <authorList>
            <person name="Aradska J."/>
            <person name="Bulat T."/>
            <person name="Smidak R."/>
            <person name="Sarate P."/>
            <person name="Gangsoo J."/>
            <person name="Sialana F."/>
            <person name="Bilban M."/>
            <person name="Lubec G."/>
        </authorList>
    </citation>
    <scope>NUCLEOTIDE SEQUENCE</scope>
    <source>
        <tissue evidence="1">Skin</tissue>
    </source>
</reference>
<accession>A0A0B6ZTM0</accession>
<name>A0A0B6ZTM0_9EUPU</name>
<sequence>LTDLHHASPSSDVTLTDYQPVTTHKQLIMPLEFVKNLESLFGPLNLQINDEETGLNLDDGVARKIYNCLKLQTSKNVLKISSEQQLKHDEAL</sequence>
<feature type="non-terminal residue" evidence="1">
    <location>
        <position position="1"/>
    </location>
</feature>
<dbReference type="AlphaFoldDB" id="A0A0B6ZTM0"/>
<dbReference type="EMBL" id="HACG01025089">
    <property type="protein sequence ID" value="CEK71954.1"/>
    <property type="molecule type" value="Transcribed_RNA"/>
</dbReference>
<gene>
    <name evidence="1" type="primary">ORF80534</name>
</gene>
<proteinExistence type="predicted"/>
<organism evidence="1">
    <name type="scientific">Arion vulgaris</name>
    <dbReference type="NCBI Taxonomy" id="1028688"/>
    <lineage>
        <taxon>Eukaryota</taxon>
        <taxon>Metazoa</taxon>
        <taxon>Spiralia</taxon>
        <taxon>Lophotrochozoa</taxon>
        <taxon>Mollusca</taxon>
        <taxon>Gastropoda</taxon>
        <taxon>Heterobranchia</taxon>
        <taxon>Euthyneura</taxon>
        <taxon>Panpulmonata</taxon>
        <taxon>Eupulmonata</taxon>
        <taxon>Stylommatophora</taxon>
        <taxon>Helicina</taxon>
        <taxon>Arionoidea</taxon>
        <taxon>Arionidae</taxon>
        <taxon>Arion</taxon>
    </lineage>
</organism>
<feature type="non-terminal residue" evidence="1">
    <location>
        <position position="92"/>
    </location>
</feature>
<evidence type="ECO:0000313" key="1">
    <source>
        <dbReference type="EMBL" id="CEK71954.1"/>
    </source>
</evidence>